<evidence type="ECO:0000313" key="3">
    <source>
        <dbReference type="Proteomes" id="UP000199559"/>
    </source>
</evidence>
<sequence length="280" mass="30258">MKPLKLTLLFAICTVIFNCSSSDLDDNNGLTQQQFTGDFFPLNMGNTWNYEVQNTDNDTNQTVISTDFIEVESQTNTGFSLSVNQNGIPNGIMSGILTSGALTRTETTLISNGTVELPIDGFDLQIELENALLYNTQAANGELLSTQSGVFTQDFEEYPITINYTLTSTQLANLETLTVDNTTYNSITSANISLTLSVTTEVTFGITQTIPILDDTTPVLSVNSYYAEDIGLVKAEAIGGYTLNANTVSILEGIGVDLSQLPTSLSVLNNQTLISYSVTQ</sequence>
<dbReference type="EMBL" id="FORM01000007">
    <property type="protein sequence ID" value="SFJ38884.1"/>
    <property type="molecule type" value="Genomic_DNA"/>
</dbReference>
<feature type="chain" id="PRO_5011441580" evidence="1">
    <location>
        <begin position="22"/>
        <end position="280"/>
    </location>
</feature>
<proteinExistence type="predicted"/>
<reference evidence="3" key="1">
    <citation type="submission" date="2016-10" db="EMBL/GenBank/DDBJ databases">
        <authorList>
            <person name="Varghese N."/>
            <person name="Submissions S."/>
        </authorList>
    </citation>
    <scope>NUCLEOTIDE SEQUENCE [LARGE SCALE GENOMIC DNA]</scope>
    <source>
        <strain evidence="3">DSM 28881</strain>
    </source>
</reference>
<dbReference type="AlphaFoldDB" id="A0A1I3QXI4"/>
<evidence type="ECO:0000256" key="1">
    <source>
        <dbReference type="SAM" id="SignalP"/>
    </source>
</evidence>
<accession>A0A1I3QXI4</accession>
<keyword evidence="3" id="KW-1185">Reference proteome</keyword>
<dbReference type="RefSeq" id="WP_090840701.1">
    <property type="nucleotide sequence ID" value="NZ_FORM01000007.1"/>
</dbReference>
<dbReference type="Gene3D" id="2.40.360.20">
    <property type="match status" value="1"/>
</dbReference>
<dbReference type="Proteomes" id="UP000199559">
    <property type="component" value="Unassembled WGS sequence"/>
</dbReference>
<protein>
    <submittedName>
        <fullName evidence="2">Uncharacterized protein</fullName>
    </submittedName>
</protein>
<organism evidence="2 3">
    <name type="scientific">Olleya namhaensis</name>
    <dbReference type="NCBI Taxonomy" id="1144750"/>
    <lineage>
        <taxon>Bacteria</taxon>
        <taxon>Pseudomonadati</taxon>
        <taxon>Bacteroidota</taxon>
        <taxon>Flavobacteriia</taxon>
        <taxon>Flavobacteriales</taxon>
        <taxon>Flavobacteriaceae</taxon>
    </lineage>
</organism>
<feature type="signal peptide" evidence="1">
    <location>
        <begin position="1"/>
        <end position="21"/>
    </location>
</feature>
<gene>
    <name evidence="2" type="ORF">SAMN05443431_10718</name>
</gene>
<dbReference type="STRING" id="1144750.SAMN05443431_10718"/>
<keyword evidence="1" id="KW-0732">Signal</keyword>
<name>A0A1I3QXI4_9FLAO</name>
<evidence type="ECO:0000313" key="2">
    <source>
        <dbReference type="EMBL" id="SFJ38884.1"/>
    </source>
</evidence>